<dbReference type="Proteomes" id="UP000255328">
    <property type="component" value="Unassembled WGS sequence"/>
</dbReference>
<dbReference type="Gene3D" id="3.40.50.880">
    <property type="match status" value="1"/>
</dbReference>
<protein>
    <submittedName>
        <fullName evidence="2">Transcriptional activator FtrA</fullName>
    </submittedName>
</protein>
<evidence type="ECO:0000259" key="1">
    <source>
        <dbReference type="Pfam" id="PF01965"/>
    </source>
</evidence>
<dbReference type="PANTHER" id="PTHR48094">
    <property type="entry name" value="PROTEIN/NUCLEIC ACID DEGLYCASE DJ-1-RELATED"/>
    <property type="match status" value="1"/>
</dbReference>
<dbReference type="RefSeq" id="WP_115269771.1">
    <property type="nucleotide sequence ID" value="NZ_CASFEE010000015.1"/>
</dbReference>
<name>A0A377GWS3_9FUSO</name>
<dbReference type="EMBL" id="UGGU01000003">
    <property type="protein sequence ID" value="STO31447.1"/>
    <property type="molecule type" value="Genomic_DNA"/>
</dbReference>
<dbReference type="GO" id="GO:0005737">
    <property type="term" value="C:cytoplasm"/>
    <property type="evidence" value="ECO:0007669"/>
    <property type="project" value="TreeGrafter"/>
</dbReference>
<dbReference type="Pfam" id="PF01965">
    <property type="entry name" value="DJ-1_PfpI"/>
    <property type="match status" value="1"/>
</dbReference>
<dbReference type="OrthoDB" id="9800516at2"/>
<dbReference type="InterPro" id="IPR029062">
    <property type="entry name" value="Class_I_gatase-like"/>
</dbReference>
<organism evidence="2 3">
    <name type="scientific">Fusobacterium necrogenes</name>
    <dbReference type="NCBI Taxonomy" id="858"/>
    <lineage>
        <taxon>Bacteria</taxon>
        <taxon>Fusobacteriati</taxon>
        <taxon>Fusobacteriota</taxon>
        <taxon>Fusobacteriia</taxon>
        <taxon>Fusobacteriales</taxon>
        <taxon>Fusobacteriaceae</taxon>
        <taxon>Fusobacterium</taxon>
    </lineage>
</organism>
<feature type="domain" description="DJ-1/PfpI" evidence="1">
    <location>
        <begin position="2"/>
        <end position="177"/>
    </location>
</feature>
<dbReference type="AlphaFoldDB" id="A0A377GWS3"/>
<evidence type="ECO:0000313" key="2">
    <source>
        <dbReference type="EMBL" id="STO31447.1"/>
    </source>
</evidence>
<proteinExistence type="predicted"/>
<accession>A0A377GWS3</accession>
<gene>
    <name evidence="2" type="ORF">NCTC10723_00898</name>
</gene>
<keyword evidence="3" id="KW-1185">Reference proteome</keyword>
<dbReference type="InterPro" id="IPR002818">
    <property type="entry name" value="DJ-1/PfpI"/>
</dbReference>
<evidence type="ECO:0000313" key="3">
    <source>
        <dbReference type="Proteomes" id="UP000255328"/>
    </source>
</evidence>
<sequence length="196" mass="22289">MKKILLIISEGTELLEIAPFTDIFGWNNIVGKKNTFLKTAGFHHIISNTWNLKIIPEINLTNENFIVNDYDALIIPGGFGFKGFFEDMKQIEFQNIIKEFNKQNKIIVGICTGVIPLGEAGILKNLKATTYLHDNNRYFNQLQKYGAIAVREEIVKDKNIITCSSPKNAIEVAFLLLSLLTNKENMKKVKYNMGFL</sequence>
<dbReference type="SUPFAM" id="SSF52317">
    <property type="entry name" value="Class I glutamine amidotransferase-like"/>
    <property type="match status" value="1"/>
</dbReference>
<reference evidence="2 3" key="1">
    <citation type="submission" date="2018-06" db="EMBL/GenBank/DDBJ databases">
        <authorList>
            <consortium name="Pathogen Informatics"/>
            <person name="Doyle S."/>
        </authorList>
    </citation>
    <scope>NUCLEOTIDE SEQUENCE [LARGE SCALE GENOMIC DNA]</scope>
    <source>
        <strain evidence="2 3">NCTC10723</strain>
    </source>
</reference>
<dbReference type="InterPro" id="IPR050325">
    <property type="entry name" value="Prot/Nucl_acid_deglycase"/>
</dbReference>
<dbReference type="PANTHER" id="PTHR48094:SF5">
    <property type="entry name" value="PROTEIN DJ-1 HOMOLOG"/>
    <property type="match status" value="1"/>
</dbReference>